<sequence>MTEKVIDCTWVWPKVESLDSAHDLLYRAILQEVPLDIHHKLSSRRKCEQALLSAILHPDCPDFSGFDLVARKSLFREIGRLRAGWRRGIREEVIRQMVSETGFDPRTLKPVALLYGDRDRSLGQAMDRLFFALALARKVLQE</sequence>
<accession>A0A2H0BVE7</accession>
<dbReference type="AlphaFoldDB" id="A0A2H0BVE7"/>
<proteinExistence type="predicted"/>
<dbReference type="EMBL" id="PCSZ01000003">
    <property type="protein sequence ID" value="PIP61010.1"/>
    <property type="molecule type" value="Genomic_DNA"/>
</dbReference>
<evidence type="ECO:0000313" key="2">
    <source>
        <dbReference type="Proteomes" id="UP000231581"/>
    </source>
</evidence>
<evidence type="ECO:0000313" key="1">
    <source>
        <dbReference type="EMBL" id="PIP61010.1"/>
    </source>
</evidence>
<protein>
    <submittedName>
        <fullName evidence="1">Uncharacterized protein</fullName>
    </submittedName>
</protein>
<gene>
    <name evidence="1" type="ORF">COX00_00090</name>
</gene>
<dbReference type="Proteomes" id="UP000231581">
    <property type="component" value="Unassembled WGS sequence"/>
</dbReference>
<reference evidence="1 2" key="1">
    <citation type="submission" date="2017-09" db="EMBL/GenBank/DDBJ databases">
        <title>Depth-based differentiation of microbial function through sediment-hosted aquifers and enrichment of novel symbionts in the deep terrestrial subsurface.</title>
        <authorList>
            <person name="Probst A.J."/>
            <person name="Ladd B."/>
            <person name="Jarett J.K."/>
            <person name="Geller-Mcgrath D.E."/>
            <person name="Sieber C.M."/>
            <person name="Emerson J.B."/>
            <person name="Anantharaman K."/>
            <person name="Thomas B.C."/>
            <person name="Malmstrom R."/>
            <person name="Stieglmeier M."/>
            <person name="Klingl A."/>
            <person name="Woyke T."/>
            <person name="Ryan C.M."/>
            <person name="Banfield J.F."/>
        </authorList>
    </citation>
    <scope>NUCLEOTIDE SEQUENCE [LARGE SCALE GENOMIC DNA]</scope>
    <source>
        <strain evidence="1">CG22_combo_CG10-13_8_21_14_all_47_17</strain>
    </source>
</reference>
<organism evidence="1 2">
    <name type="scientific">Candidatus Uhrbacteria bacterium CG22_combo_CG10-13_8_21_14_all_47_17</name>
    <dbReference type="NCBI Taxonomy" id="1975041"/>
    <lineage>
        <taxon>Bacteria</taxon>
        <taxon>Candidatus Uhriibacteriota</taxon>
    </lineage>
</organism>
<comment type="caution">
    <text evidence="1">The sequence shown here is derived from an EMBL/GenBank/DDBJ whole genome shotgun (WGS) entry which is preliminary data.</text>
</comment>
<name>A0A2H0BVE7_9BACT</name>